<dbReference type="SUPFAM" id="SSF47598">
    <property type="entry name" value="Ribbon-helix-helix"/>
    <property type="match status" value="1"/>
</dbReference>
<comment type="caution">
    <text evidence="2">The sequence shown here is derived from an EMBL/GenBank/DDBJ whole genome shotgun (WGS) entry which is preliminary data.</text>
</comment>
<evidence type="ECO:0000313" key="2">
    <source>
        <dbReference type="EMBL" id="MET3695406.1"/>
    </source>
</evidence>
<reference evidence="2 3" key="1">
    <citation type="submission" date="2024-06" db="EMBL/GenBank/DDBJ databases">
        <title>Genomic Encyclopedia of Type Strains, Phase IV (KMG-IV): sequencing the most valuable type-strain genomes for metagenomic binning, comparative biology and taxonomic classification.</title>
        <authorList>
            <person name="Goeker M."/>
        </authorList>
    </citation>
    <scope>NUCLEOTIDE SEQUENCE [LARGE SCALE GENOMIC DNA]</scope>
    <source>
        <strain evidence="2 3">DSM 21331</strain>
    </source>
</reference>
<evidence type="ECO:0008006" key="4">
    <source>
        <dbReference type="Google" id="ProtNLM"/>
    </source>
</evidence>
<gene>
    <name evidence="2" type="ORF">ABID43_004974</name>
</gene>
<dbReference type="EMBL" id="JBEPMM010000027">
    <property type="protein sequence ID" value="MET3695406.1"/>
    <property type="molecule type" value="Genomic_DNA"/>
</dbReference>
<evidence type="ECO:0000256" key="1">
    <source>
        <dbReference type="SAM" id="MobiDB-lite"/>
    </source>
</evidence>
<name>A0ABV2LC32_9HYPH</name>
<feature type="compositionally biased region" description="Basic and acidic residues" evidence="1">
    <location>
        <begin position="1"/>
        <end position="10"/>
    </location>
</feature>
<sequence>MTQGGRDDRKRIGRPLKNPEQGKRLNVMFRLGEARKDQLMQAAEISGRSMSEEIEKRIEESFVISCIDNYLEWERENFSAQSELRRLEGMCGGRENFEFSWFIGEKLRGIRMKLGIKADTPINDVPEQDRRRMMEELITALPLRFGVFDTE</sequence>
<dbReference type="InterPro" id="IPR010985">
    <property type="entry name" value="Ribbon_hlx_hlx"/>
</dbReference>
<proteinExistence type="predicted"/>
<dbReference type="Proteomes" id="UP001549145">
    <property type="component" value="Unassembled WGS sequence"/>
</dbReference>
<keyword evidence="3" id="KW-1185">Reference proteome</keyword>
<feature type="region of interest" description="Disordered" evidence="1">
    <location>
        <begin position="1"/>
        <end position="21"/>
    </location>
</feature>
<dbReference type="InterPro" id="IPR013321">
    <property type="entry name" value="Arc_rbn_hlx_hlx"/>
</dbReference>
<dbReference type="Gene3D" id="1.10.1220.10">
    <property type="entry name" value="Met repressor-like"/>
    <property type="match status" value="1"/>
</dbReference>
<accession>A0ABV2LC32</accession>
<evidence type="ECO:0000313" key="3">
    <source>
        <dbReference type="Proteomes" id="UP001549145"/>
    </source>
</evidence>
<dbReference type="RefSeq" id="WP_238279372.1">
    <property type="nucleotide sequence ID" value="NZ_BPQL01000055.1"/>
</dbReference>
<protein>
    <recommendedName>
        <fullName evidence="4">Ribbon-helix-helix protein CopG domain-containing protein</fullName>
    </recommendedName>
</protein>
<organism evidence="2 3">
    <name type="scientific">Methylobacterium goesingense</name>
    <dbReference type="NCBI Taxonomy" id="243690"/>
    <lineage>
        <taxon>Bacteria</taxon>
        <taxon>Pseudomonadati</taxon>
        <taxon>Pseudomonadota</taxon>
        <taxon>Alphaproteobacteria</taxon>
        <taxon>Hyphomicrobiales</taxon>
        <taxon>Methylobacteriaceae</taxon>
        <taxon>Methylobacterium</taxon>
    </lineage>
</organism>